<reference evidence="1" key="1">
    <citation type="submission" date="2021-02" db="EMBL/GenBank/DDBJ databases">
        <authorList>
            <person name="Nowell W R."/>
        </authorList>
    </citation>
    <scope>NUCLEOTIDE SEQUENCE</scope>
</reference>
<dbReference type="AlphaFoldDB" id="A0A814KYV1"/>
<evidence type="ECO:0000313" key="2">
    <source>
        <dbReference type="Proteomes" id="UP000663860"/>
    </source>
</evidence>
<evidence type="ECO:0000313" key="1">
    <source>
        <dbReference type="EMBL" id="CAF1056090.1"/>
    </source>
</evidence>
<accession>A0A814KYV1</accession>
<comment type="caution">
    <text evidence="1">The sequence shown here is derived from an EMBL/GenBank/DDBJ whole genome shotgun (WGS) entry which is preliminary data.</text>
</comment>
<gene>
    <name evidence="1" type="ORF">IZO911_LOCUS20605</name>
</gene>
<name>A0A814KYV1_9BILA</name>
<organism evidence="1 2">
    <name type="scientific">Adineta steineri</name>
    <dbReference type="NCBI Taxonomy" id="433720"/>
    <lineage>
        <taxon>Eukaryota</taxon>
        <taxon>Metazoa</taxon>
        <taxon>Spiralia</taxon>
        <taxon>Gnathifera</taxon>
        <taxon>Rotifera</taxon>
        <taxon>Eurotatoria</taxon>
        <taxon>Bdelloidea</taxon>
        <taxon>Adinetida</taxon>
        <taxon>Adinetidae</taxon>
        <taxon>Adineta</taxon>
    </lineage>
</organism>
<sequence>MVDVLYSLVDVTQRFDQLIFDPFYIQNLDMTSMMMKSFYDCIYSIEDKVLDRICKNILPRIHYQINELIIEQNSLERVLHTIDYPQLYSLLLMDSTEEVLLKYLTDNTTLRRLLDEQITCLKLDFKYDTTLSISETSSIMFALILSLLSYRRTVCYDNLIIPLLRRMINLEELILFLSIITEKNYIDGIQLYDSILIYMPRLNKFSFSIDTYIAEHNIEFALSSNEDTQRSFIRKEYGSVYSQVEMFPREYKRRCTSWSLPYRFESRCHIYSLPYQFKMLFF</sequence>
<proteinExistence type="predicted"/>
<protein>
    <submittedName>
        <fullName evidence="1">Uncharacterized protein</fullName>
    </submittedName>
</protein>
<dbReference type="EMBL" id="CAJNOE010000215">
    <property type="protein sequence ID" value="CAF1056090.1"/>
    <property type="molecule type" value="Genomic_DNA"/>
</dbReference>
<dbReference type="Proteomes" id="UP000663860">
    <property type="component" value="Unassembled WGS sequence"/>
</dbReference>